<sequence>MDIDVLENPFLASLGMTRTEWREGYAEFCLDLQPELLNRQRVLQGGVVATLLDAACGYSGLYSADPQRPIHGVTLSLTLNFLDKGVGTTLIGKGFVERKGRSIFFARGEAWIDSKTLIATAQGTFKYAGGYGRREPSNARDGELD</sequence>
<dbReference type="GO" id="GO:0047617">
    <property type="term" value="F:fatty acyl-CoA hydrolase activity"/>
    <property type="evidence" value="ECO:0007669"/>
    <property type="project" value="InterPro"/>
</dbReference>
<reference evidence="5" key="1">
    <citation type="submission" date="2016-10" db="EMBL/GenBank/DDBJ databases">
        <authorList>
            <person name="Varghese N."/>
            <person name="Submissions S."/>
        </authorList>
    </citation>
    <scope>NUCLEOTIDE SEQUENCE [LARGE SCALE GENOMIC DNA]</scope>
    <source>
        <strain evidence="5">LMG 26031</strain>
    </source>
</reference>
<dbReference type="AlphaFoldDB" id="A0A1H7C5Y0"/>
<keyword evidence="5" id="KW-1185">Reference proteome</keyword>
<dbReference type="InterPro" id="IPR029069">
    <property type="entry name" value="HotDog_dom_sf"/>
</dbReference>
<dbReference type="PANTHER" id="PTHR21660:SF1">
    <property type="entry name" value="ACYL-COENZYME A THIOESTERASE 13"/>
    <property type="match status" value="1"/>
</dbReference>
<evidence type="ECO:0000313" key="4">
    <source>
        <dbReference type="EMBL" id="SEJ84846.1"/>
    </source>
</evidence>
<dbReference type="EMBL" id="FNYE01000020">
    <property type="protein sequence ID" value="SEJ84846.1"/>
    <property type="molecule type" value="Genomic_DNA"/>
</dbReference>
<gene>
    <name evidence="4" type="ORF">SAMN05192539_102090</name>
</gene>
<dbReference type="Pfam" id="PF03061">
    <property type="entry name" value="4HBT"/>
    <property type="match status" value="1"/>
</dbReference>
<dbReference type="Proteomes" id="UP000198866">
    <property type="component" value="Unassembled WGS sequence"/>
</dbReference>
<keyword evidence="2" id="KW-0378">Hydrolase</keyword>
<dbReference type="OrthoDB" id="8851832at2"/>
<dbReference type="STRING" id="667676.SAMN05192539_102090"/>
<evidence type="ECO:0000259" key="3">
    <source>
        <dbReference type="Pfam" id="PF03061"/>
    </source>
</evidence>
<dbReference type="Gene3D" id="3.10.129.10">
    <property type="entry name" value="Hotdog Thioesterase"/>
    <property type="match status" value="1"/>
</dbReference>
<dbReference type="SUPFAM" id="SSF54637">
    <property type="entry name" value="Thioesterase/thiol ester dehydrase-isomerase"/>
    <property type="match status" value="1"/>
</dbReference>
<evidence type="ECO:0000256" key="1">
    <source>
        <dbReference type="ARBA" id="ARBA00008324"/>
    </source>
</evidence>
<proteinExistence type="inferred from homology"/>
<evidence type="ECO:0000256" key="2">
    <source>
        <dbReference type="ARBA" id="ARBA00022801"/>
    </source>
</evidence>
<protein>
    <submittedName>
        <fullName evidence="4">Uncharacterized domain 1-containing protein</fullName>
    </submittedName>
</protein>
<dbReference type="CDD" id="cd03443">
    <property type="entry name" value="PaaI_thioesterase"/>
    <property type="match status" value="1"/>
</dbReference>
<dbReference type="PANTHER" id="PTHR21660">
    <property type="entry name" value="THIOESTERASE SUPERFAMILY MEMBER-RELATED"/>
    <property type="match status" value="1"/>
</dbReference>
<dbReference type="InterPro" id="IPR039298">
    <property type="entry name" value="ACOT13"/>
</dbReference>
<dbReference type="RefSeq" id="WP_090869546.1">
    <property type="nucleotide sequence ID" value="NZ_FNYE01000020.1"/>
</dbReference>
<organism evidence="4 5">
    <name type="scientific">Paraburkholderia diazotrophica</name>
    <dbReference type="NCBI Taxonomy" id="667676"/>
    <lineage>
        <taxon>Bacteria</taxon>
        <taxon>Pseudomonadati</taxon>
        <taxon>Pseudomonadota</taxon>
        <taxon>Betaproteobacteria</taxon>
        <taxon>Burkholderiales</taxon>
        <taxon>Burkholderiaceae</taxon>
        <taxon>Paraburkholderia</taxon>
    </lineage>
</organism>
<evidence type="ECO:0000313" key="5">
    <source>
        <dbReference type="Proteomes" id="UP000198866"/>
    </source>
</evidence>
<feature type="domain" description="Thioesterase" evidence="3">
    <location>
        <begin position="43"/>
        <end position="118"/>
    </location>
</feature>
<name>A0A1H7C5Y0_9BURK</name>
<accession>A0A1H7C5Y0</accession>
<comment type="similarity">
    <text evidence="1">Belongs to the thioesterase PaaI family.</text>
</comment>
<dbReference type="InterPro" id="IPR006683">
    <property type="entry name" value="Thioestr_dom"/>
</dbReference>